<sequence>MLRLVAEVRAGEAARETAWSHPAAACLAVPWPALEPGVPSVLALTGRTALIARNDAVLERLLRRAVNPAASPEDLAGDGLTLARPTTAGA</sequence>
<accession>A0A6J7L702</accession>
<evidence type="ECO:0000256" key="1">
    <source>
        <dbReference type="SAM" id="MobiDB-lite"/>
    </source>
</evidence>
<dbReference type="AlphaFoldDB" id="A0A6J7L702"/>
<feature type="region of interest" description="Disordered" evidence="1">
    <location>
        <begin position="70"/>
        <end position="90"/>
    </location>
</feature>
<proteinExistence type="predicted"/>
<reference evidence="2" key="1">
    <citation type="submission" date="2020-05" db="EMBL/GenBank/DDBJ databases">
        <authorList>
            <person name="Chiriac C."/>
            <person name="Salcher M."/>
            <person name="Ghai R."/>
            <person name="Kavagutti S V."/>
        </authorList>
    </citation>
    <scope>NUCLEOTIDE SEQUENCE</scope>
</reference>
<name>A0A6J7L702_9ZZZZ</name>
<gene>
    <name evidence="2" type="ORF">UFOPK3564_04174</name>
</gene>
<protein>
    <submittedName>
        <fullName evidence="2">Unannotated protein</fullName>
    </submittedName>
</protein>
<dbReference type="EMBL" id="CAFBMK010000520">
    <property type="protein sequence ID" value="CAB4962663.1"/>
    <property type="molecule type" value="Genomic_DNA"/>
</dbReference>
<evidence type="ECO:0000313" key="2">
    <source>
        <dbReference type="EMBL" id="CAB4962663.1"/>
    </source>
</evidence>
<organism evidence="2">
    <name type="scientific">freshwater metagenome</name>
    <dbReference type="NCBI Taxonomy" id="449393"/>
    <lineage>
        <taxon>unclassified sequences</taxon>
        <taxon>metagenomes</taxon>
        <taxon>ecological metagenomes</taxon>
    </lineage>
</organism>